<sequence length="217" mass="24540">METTTVAVTDQNLLNSSNMTVVNCQNSPDKSNITVNFNGTMIKVVVTASASVVDEWIESTVLVSDEFHRRQKLVVALSVDPSANTLQLCVNRRCLIFQLSQANDVPPSLRSFLCDPACKFTGFLTKWHRSKLLSCRHRLKMQFGPVDVRYIEAGFENCSVEEMIQKFLGCNVELKEEIKTSDWSVQNLSNDQVLYACVECYCAFFIGKNLRSWYGDI</sequence>
<dbReference type="GO" id="GO:0003676">
    <property type="term" value="F:nucleic acid binding"/>
    <property type="evidence" value="ECO:0007669"/>
    <property type="project" value="InterPro"/>
</dbReference>
<gene>
    <name evidence="3" type="ORF">TSUD_77320</name>
</gene>
<dbReference type="Proteomes" id="UP000242715">
    <property type="component" value="Unassembled WGS sequence"/>
</dbReference>
<name>A0A2Z6MAV6_TRISU</name>
<dbReference type="OrthoDB" id="1430820at2759"/>
<accession>A0A2Z6MAV6</accession>
<evidence type="ECO:0000313" key="3">
    <source>
        <dbReference type="EMBL" id="GAU19488.1"/>
    </source>
</evidence>
<proteinExistence type="predicted"/>
<evidence type="ECO:0008006" key="5">
    <source>
        <dbReference type="Google" id="ProtNLM"/>
    </source>
</evidence>
<dbReference type="PANTHER" id="PTHR13620:SF59">
    <property type="entry name" value="POLYNUCLEOTIDYL TRANSFERASE, RIBONUCLEASE H-LIKE SUPERFAMILY PROTEIN"/>
    <property type="match status" value="1"/>
</dbReference>
<dbReference type="GO" id="GO:0008408">
    <property type="term" value="F:3'-5' exonuclease activity"/>
    <property type="evidence" value="ECO:0007669"/>
    <property type="project" value="TreeGrafter"/>
</dbReference>
<keyword evidence="2" id="KW-0378">Hydrolase</keyword>
<dbReference type="GO" id="GO:0005737">
    <property type="term" value="C:cytoplasm"/>
    <property type="evidence" value="ECO:0007669"/>
    <property type="project" value="TreeGrafter"/>
</dbReference>
<dbReference type="EMBL" id="DF973198">
    <property type="protein sequence ID" value="GAU19488.1"/>
    <property type="molecule type" value="Genomic_DNA"/>
</dbReference>
<protein>
    <recommendedName>
        <fullName evidence="5">3'-5' exonuclease domain-containing protein</fullName>
    </recommendedName>
</protein>
<dbReference type="Gene3D" id="3.30.420.10">
    <property type="entry name" value="Ribonuclease H-like superfamily/Ribonuclease H"/>
    <property type="match status" value="1"/>
</dbReference>
<dbReference type="InterPro" id="IPR051132">
    <property type="entry name" value="3-5_Exonuclease_domain"/>
</dbReference>
<dbReference type="SUPFAM" id="SSF53098">
    <property type="entry name" value="Ribonuclease H-like"/>
    <property type="match status" value="1"/>
</dbReference>
<dbReference type="GO" id="GO:0005634">
    <property type="term" value="C:nucleus"/>
    <property type="evidence" value="ECO:0007669"/>
    <property type="project" value="TreeGrafter"/>
</dbReference>
<evidence type="ECO:0000256" key="2">
    <source>
        <dbReference type="ARBA" id="ARBA00022801"/>
    </source>
</evidence>
<dbReference type="AlphaFoldDB" id="A0A2Z6MAV6"/>
<dbReference type="PANTHER" id="PTHR13620">
    <property type="entry name" value="3-5 EXONUCLEASE"/>
    <property type="match status" value="1"/>
</dbReference>
<keyword evidence="1" id="KW-0540">Nuclease</keyword>
<organism evidence="3 4">
    <name type="scientific">Trifolium subterraneum</name>
    <name type="common">Subterranean clover</name>
    <dbReference type="NCBI Taxonomy" id="3900"/>
    <lineage>
        <taxon>Eukaryota</taxon>
        <taxon>Viridiplantae</taxon>
        <taxon>Streptophyta</taxon>
        <taxon>Embryophyta</taxon>
        <taxon>Tracheophyta</taxon>
        <taxon>Spermatophyta</taxon>
        <taxon>Magnoliopsida</taxon>
        <taxon>eudicotyledons</taxon>
        <taxon>Gunneridae</taxon>
        <taxon>Pentapetalae</taxon>
        <taxon>rosids</taxon>
        <taxon>fabids</taxon>
        <taxon>Fabales</taxon>
        <taxon>Fabaceae</taxon>
        <taxon>Papilionoideae</taxon>
        <taxon>50 kb inversion clade</taxon>
        <taxon>NPAAA clade</taxon>
        <taxon>Hologalegina</taxon>
        <taxon>IRL clade</taxon>
        <taxon>Trifolieae</taxon>
        <taxon>Trifolium</taxon>
    </lineage>
</organism>
<dbReference type="InterPro" id="IPR012337">
    <property type="entry name" value="RNaseH-like_sf"/>
</dbReference>
<reference evidence="4" key="1">
    <citation type="journal article" date="2017" name="Front. Plant Sci.">
        <title>Climate Clever Clovers: New Paradigm to Reduce the Environmental Footprint of Ruminants by Breeding Low Methanogenic Forages Utilizing Haplotype Variation.</title>
        <authorList>
            <person name="Kaur P."/>
            <person name="Appels R."/>
            <person name="Bayer P.E."/>
            <person name="Keeble-Gagnere G."/>
            <person name="Wang J."/>
            <person name="Hirakawa H."/>
            <person name="Shirasawa K."/>
            <person name="Vercoe P."/>
            <person name="Stefanova K."/>
            <person name="Durmic Z."/>
            <person name="Nichols P."/>
            <person name="Revell C."/>
            <person name="Isobe S.N."/>
            <person name="Edwards D."/>
            <person name="Erskine W."/>
        </authorList>
    </citation>
    <scope>NUCLEOTIDE SEQUENCE [LARGE SCALE GENOMIC DNA]</scope>
    <source>
        <strain evidence="4">cv. Daliak</strain>
    </source>
</reference>
<dbReference type="InterPro" id="IPR036397">
    <property type="entry name" value="RNaseH_sf"/>
</dbReference>
<evidence type="ECO:0000313" key="4">
    <source>
        <dbReference type="Proteomes" id="UP000242715"/>
    </source>
</evidence>
<keyword evidence="4" id="KW-1185">Reference proteome</keyword>
<evidence type="ECO:0000256" key="1">
    <source>
        <dbReference type="ARBA" id="ARBA00022722"/>
    </source>
</evidence>